<dbReference type="OrthoDB" id="5165844at2"/>
<keyword evidence="2" id="KW-0472">Membrane</keyword>
<sequence length="657" mass="70969">MSVITNETLREQRKAERKLRRQISDVGGELSQFWRVLAPWLLLVAALVLAPLAWLLTSLGGVQVFTAACIAVAGVVMLGVSVHLTRGRLTLGRAHELFNVSAPVALIAYTVAFGPDKYALIGGGVFGVTSAIVWNRRHTSSAMRELEKVGRGHNAAGHLPDAWRAFAAEHMPQVSDSTLTVFTNTPDVLHAGLELGDGEVPSDLSEQLIEKLTRFAGGIRGGTTLHIGDKLDKIGITVMRTDPLKRPFEWQGPLDPGESIREPIRGLGRYRDGADLTLHLPYVPNLTPDGDDKPQSHMMMIGMSRAGKGEAGEEIDVNVMTRSDSAVVLCDAVKADQQLGVISKGAVYVLDNQNSIRAYFNKLVYATIPARAAYLGDPRRNPLGKVCKEWEPGCGLTWLLVHVYEAAALYNNQDMTKLTERAASVGIELLIEAQKGIHDRVDTNARSNAADVLMFGCKEPDDAALVLRPDLLDAGAAPWVWQNKRAGMVHTVLSHLPAARQAIPARFARKARDGGDVAAALDEYLHLAAPLDPITGATWGEPFERFVASRSAKLNRAPKQYAFAGARGPVLAGAVLLDERPSAPVLVADDRPDVDAGFDLGDPHDDEAEPDEESERAQLTRVAETVVGDMAIALDGSPEAGQVLHQAVDTLERYGDD</sequence>
<feature type="transmembrane region" description="Helical" evidence="2">
    <location>
        <begin position="37"/>
        <end position="56"/>
    </location>
</feature>
<keyword evidence="2" id="KW-1133">Transmembrane helix</keyword>
<dbReference type="Proteomes" id="UP000309128">
    <property type="component" value="Unassembled WGS sequence"/>
</dbReference>
<feature type="transmembrane region" description="Helical" evidence="2">
    <location>
        <begin position="62"/>
        <end position="84"/>
    </location>
</feature>
<name>A0A5S4EZZ1_9ACTN</name>
<evidence type="ECO:0000256" key="2">
    <source>
        <dbReference type="SAM" id="Phobius"/>
    </source>
</evidence>
<gene>
    <name evidence="3" type="ORF">ETD86_44200</name>
</gene>
<keyword evidence="2" id="KW-0812">Transmembrane</keyword>
<dbReference type="RefSeq" id="WP_138672607.1">
    <property type="nucleotide sequence ID" value="NZ_VCKY01000241.1"/>
</dbReference>
<feature type="transmembrane region" description="Helical" evidence="2">
    <location>
        <begin position="96"/>
        <end position="112"/>
    </location>
</feature>
<evidence type="ECO:0000313" key="4">
    <source>
        <dbReference type="Proteomes" id="UP000309128"/>
    </source>
</evidence>
<dbReference type="EMBL" id="VCKY01000241">
    <property type="protein sequence ID" value="TMR09308.1"/>
    <property type="molecule type" value="Genomic_DNA"/>
</dbReference>
<evidence type="ECO:0000313" key="3">
    <source>
        <dbReference type="EMBL" id="TMR09308.1"/>
    </source>
</evidence>
<reference evidence="3 4" key="1">
    <citation type="submission" date="2019-05" db="EMBL/GenBank/DDBJ databases">
        <title>Draft genome sequence of Nonomuraea turkmeniaca DSM 43926.</title>
        <authorList>
            <person name="Saricaoglu S."/>
            <person name="Isik K."/>
        </authorList>
    </citation>
    <scope>NUCLEOTIDE SEQUENCE [LARGE SCALE GENOMIC DNA]</scope>
    <source>
        <strain evidence="3 4">DSM 43926</strain>
    </source>
</reference>
<organism evidence="3 4">
    <name type="scientific">Nonomuraea turkmeniaca</name>
    <dbReference type="NCBI Taxonomy" id="103838"/>
    <lineage>
        <taxon>Bacteria</taxon>
        <taxon>Bacillati</taxon>
        <taxon>Actinomycetota</taxon>
        <taxon>Actinomycetes</taxon>
        <taxon>Streptosporangiales</taxon>
        <taxon>Streptosporangiaceae</taxon>
        <taxon>Nonomuraea</taxon>
    </lineage>
</organism>
<protein>
    <submittedName>
        <fullName evidence="3">Uncharacterized protein</fullName>
    </submittedName>
</protein>
<feature type="compositionally biased region" description="Acidic residues" evidence="1">
    <location>
        <begin position="604"/>
        <end position="614"/>
    </location>
</feature>
<evidence type="ECO:0000256" key="1">
    <source>
        <dbReference type="SAM" id="MobiDB-lite"/>
    </source>
</evidence>
<accession>A0A5S4EZZ1</accession>
<comment type="caution">
    <text evidence="3">The sequence shown here is derived from an EMBL/GenBank/DDBJ whole genome shotgun (WGS) entry which is preliminary data.</text>
</comment>
<dbReference type="AlphaFoldDB" id="A0A5S4EZZ1"/>
<feature type="region of interest" description="Disordered" evidence="1">
    <location>
        <begin position="590"/>
        <end position="618"/>
    </location>
</feature>
<proteinExistence type="predicted"/>
<keyword evidence="4" id="KW-1185">Reference proteome</keyword>